<dbReference type="InterPro" id="IPR028204">
    <property type="entry name" value="Tricorn_C1"/>
</dbReference>
<evidence type="ECO:0000313" key="2">
    <source>
        <dbReference type="EMBL" id="GAA1650345.1"/>
    </source>
</evidence>
<protein>
    <submittedName>
        <fullName evidence="2">S41 family peptidase</fullName>
    </submittedName>
</protein>
<dbReference type="InterPro" id="IPR005151">
    <property type="entry name" value="Tail-specific_protease"/>
</dbReference>
<dbReference type="InterPro" id="IPR006311">
    <property type="entry name" value="TAT_signal"/>
</dbReference>
<dbReference type="Proteomes" id="UP001501319">
    <property type="component" value="Unassembled WGS sequence"/>
</dbReference>
<dbReference type="Pfam" id="PF03572">
    <property type="entry name" value="Peptidase_S41"/>
    <property type="match status" value="1"/>
</dbReference>
<keyword evidence="3" id="KW-1185">Reference proteome</keyword>
<feature type="domain" description="Tail specific protease" evidence="1">
    <location>
        <begin position="234"/>
        <end position="454"/>
    </location>
</feature>
<dbReference type="PROSITE" id="PS51318">
    <property type="entry name" value="TAT"/>
    <property type="match status" value="1"/>
</dbReference>
<dbReference type="PANTHER" id="PTHR11261">
    <property type="entry name" value="INTERPHOTORECEPTOR RETINOID-BINDING PROTEIN"/>
    <property type="match status" value="1"/>
</dbReference>
<name>A0ABN2FKQ0_9ACTN</name>
<gene>
    <name evidence="2" type="ORF">GCM10009744_47380</name>
</gene>
<dbReference type="Gene3D" id="3.90.226.10">
    <property type="entry name" value="2-enoyl-CoA Hydratase, Chain A, domain 1"/>
    <property type="match status" value="1"/>
</dbReference>
<accession>A0ABN2FKQ0</accession>
<evidence type="ECO:0000259" key="1">
    <source>
        <dbReference type="SMART" id="SM00245"/>
    </source>
</evidence>
<organism evidence="2 3">
    <name type="scientific">Kribbella alba</name>
    <dbReference type="NCBI Taxonomy" id="190197"/>
    <lineage>
        <taxon>Bacteria</taxon>
        <taxon>Bacillati</taxon>
        <taxon>Actinomycetota</taxon>
        <taxon>Actinomycetes</taxon>
        <taxon>Propionibacteriales</taxon>
        <taxon>Kribbellaceae</taxon>
        <taxon>Kribbella</taxon>
    </lineage>
</organism>
<comment type="caution">
    <text evidence="2">The sequence shown here is derived from an EMBL/GenBank/DDBJ whole genome shotgun (WGS) entry which is preliminary data.</text>
</comment>
<evidence type="ECO:0000313" key="3">
    <source>
        <dbReference type="Proteomes" id="UP001501319"/>
    </source>
</evidence>
<dbReference type="Gene3D" id="3.30.750.44">
    <property type="match status" value="1"/>
</dbReference>
<dbReference type="InterPro" id="IPR029045">
    <property type="entry name" value="ClpP/crotonase-like_dom_sf"/>
</dbReference>
<sequence length="479" mass="52899">MPTWDGVFGPWFAGRLEPRLVGMDLQKFRPGRRQLLAVGVAAGLVAAPLSAPLAATAAASIDGVWQTDGYGVIVAVDNGKAQLYSTTSISCTPAAVFRQDGNRFTTKDEQAFTVQVKRDQATMHVEGNVGDKRLRRLEGMPRSCTRPGATGPLAVFDQFWTDYAENYPFFQAKGIDWNAVRAQYRPRVKPDLSDDALFDLLAAMIKPLGDAHTAIGIPDGRRFMGVRPGTTFPDEVLEAKLRPYIEQTALKAVKFTSYAHDRIGYAELPGRIGYLRVIAFLGYSGIADYNAELNTLNQTLDKILKPNLRGLIIDLRINGGGSDQLALDLASRFTDKPFFAYFKRARNDPQDASAFTPPQPLFVQPAKGHPTYTGPIVMLTGGSQLSAGETFTQAMMNRAPRPIRVGENTQGVFSDTLQRKLPNGWRYILPNEEFRTLNWKSYDGRGIPPDIRTPVFTPAELAAHRDSAFTEALRLLTRK</sequence>
<proteinExistence type="predicted"/>
<dbReference type="SUPFAM" id="SSF52096">
    <property type="entry name" value="ClpP/crotonase"/>
    <property type="match status" value="1"/>
</dbReference>
<dbReference type="SMART" id="SM00245">
    <property type="entry name" value="TSPc"/>
    <property type="match status" value="1"/>
</dbReference>
<dbReference type="PANTHER" id="PTHR11261:SF3">
    <property type="entry name" value="RETINOL-BINDING PROTEIN 3"/>
    <property type="match status" value="1"/>
</dbReference>
<dbReference type="Pfam" id="PF14684">
    <property type="entry name" value="Tricorn_C1"/>
    <property type="match status" value="1"/>
</dbReference>
<dbReference type="CDD" id="cd07563">
    <property type="entry name" value="Peptidase_S41_IRBP"/>
    <property type="match status" value="1"/>
</dbReference>
<dbReference type="EMBL" id="BAAANE010000008">
    <property type="protein sequence ID" value="GAA1650345.1"/>
    <property type="molecule type" value="Genomic_DNA"/>
</dbReference>
<reference evidence="2 3" key="1">
    <citation type="journal article" date="2019" name="Int. J. Syst. Evol. Microbiol.">
        <title>The Global Catalogue of Microorganisms (GCM) 10K type strain sequencing project: providing services to taxonomists for standard genome sequencing and annotation.</title>
        <authorList>
            <consortium name="The Broad Institute Genomics Platform"/>
            <consortium name="The Broad Institute Genome Sequencing Center for Infectious Disease"/>
            <person name="Wu L."/>
            <person name="Ma J."/>
        </authorList>
    </citation>
    <scope>NUCLEOTIDE SEQUENCE [LARGE SCALE GENOMIC DNA]</scope>
    <source>
        <strain evidence="2 3">JCM 14306</strain>
    </source>
</reference>